<dbReference type="AlphaFoldDB" id="A0A166Q648"/>
<evidence type="ECO:0000256" key="1">
    <source>
        <dbReference type="ARBA" id="ARBA00023242"/>
    </source>
</evidence>
<dbReference type="STRING" id="708197.A0A166Q648"/>
<dbReference type="PANTHER" id="PTHR47655">
    <property type="entry name" value="QUINIC ACID UTILIZATION ACTIVATOR"/>
    <property type="match status" value="1"/>
</dbReference>
<keyword evidence="1" id="KW-0539">Nucleus</keyword>
<evidence type="ECO:0000313" key="3">
    <source>
        <dbReference type="EMBL" id="KZL67551.1"/>
    </source>
</evidence>
<gene>
    <name evidence="3" type="ORF">CT0861_00339</name>
</gene>
<feature type="compositionally biased region" description="Basic and acidic residues" evidence="2">
    <location>
        <begin position="197"/>
        <end position="210"/>
    </location>
</feature>
<name>A0A166Q648_9PEZI</name>
<organism evidence="3 4">
    <name type="scientific">Colletotrichum tofieldiae</name>
    <dbReference type="NCBI Taxonomy" id="708197"/>
    <lineage>
        <taxon>Eukaryota</taxon>
        <taxon>Fungi</taxon>
        <taxon>Dikarya</taxon>
        <taxon>Ascomycota</taxon>
        <taxon>Pezizomycotina</taxon>
        <taxon>Sordariomycetes</taxon>
        <taxon>Hypocreomycetidae</taxon>
        <taxon>Glomerellales</taxon>
        <taxon>Glomerellaceae</taxon>
        <taxon>Colletotrichum</taxon>
        <taxon>Colletotrichum spaethianum species complex</taxon>
    </lineage>
</organism>
<feature type="region of interest" description="Disordered" evidence="2">
    <location>
        <begin position="187"/>
        <end position="210"/>
    </location>
</feature>
<evidence type="ECO:0000313" key="4">
    <source>
        <dbReference type="Proteomes" id="UP000076552"/>
    </source>
</evidence>
<protein>
    <submittedName>
        <fullName evidence="3">C6 transcription factor</fullName>
    </submittedName>
</protein>
<dbReference type="InterPro" id="IPR001138">
    <property type="entry name" value="Zn2Cys6_DnaBD"/>
</dbReference>
<keyword evidence="4" id="KW-1185">Reference proteome</keyword>
<feature type="region of interest" description="Disordered" evidence="2">
    <location>
        <begin position="1"/>
        <end position="58"/>
    </location>
</feature>
<dbReference type="Proteomes" id="UP000076552">
    <property type="component" value="Unassembled WGS sequence"/>
</dbReference>
<proteinExistence type="predicted"/>
<dbReference type="CDD" id="cd00067">
    <property type="entry name" value="GAL4"/>
    <property type="match status" value="1"/>
</dbReference>
<dbReference type="GO" id="GO:0008270">
    <property type="term" value="F:zinc ion binding"/>
    <property type="evidence" value="ECO:0007669"/>
    <property type="project" value="InterPro"/>
</dbReference>
<feature type="compositionally biased region" description="Basic residues" evidence="2">
    <location>
        <begin position="24"/>
        <end position="34"/>
    </location>
</feature>
<accession>A0A166Q648</accession>
<dbReference type="InterPro" id="IPR052783">
    <property type="entry name" value="Metabolic/Drug-Res_Regulator"/>
</dbReference>
<reference evidence="3 4" key="1">
    <citation type="submission" date="2015-06" db="EMBL/GenBank/DDBJ databases">
        <title>Survival trade-offs in plant roots during colonization by closely related pathogenic and mutualistic fungi.</title>
        <authorList>
            <person name="Hacquard S."/>
            <person name="Kracher B."/>
            <person name="Hiruma K."/>
            <person name="Weinman A."/>
            <person name="Muench P."/>
            <person name="Garrido Oter R."/>
            <person name="Ver Loren van Themaat E."/>
            <person name="Dallerey J.-F."/>
            <person name="Damm U."/>
            <person name="Henrissat B."/>
            <person name="Lespinet O."/>
            <person name="Thon M."/>
            <person name="Kemen E."/>
            <person name="McHardy A.C."/>
            <person name="Schulze-Lefert P."/>
            <person name="O'Connell R.J."/>
        </authorList>
    </citation>
    <scope>NUCLEOTIDE SEQUENCE [LARGE SCALE GENOMIC DNA]</scope>
    <source>
        <strain evidence="3 4">0861</strain>
    </source>
</reference>
<comment type="caution">
    <text evidence="3">The sequence shown here is derived from an EMBL/GenBank/DDBJ whole genome shotgun (WGS) entry which is preliminary data.</text>
</comment>
<dbReference type="PANTHER" id="PTHR47655:SF3">
    <property type="entry name" value="ZN(II)2CYS6 TRANSCRIPTION FACTOR (EUROFUNG)"/>
    <property type="match status" value="1"/>
</dbReference>
<dbReference type="GO" id="GO:0000981">
    <property type="term" value="F:DNA-binding transcription factor activity, RNA polymerase II-specific"/>
    <property type="evidence" value="ECO:0007669"/>
    <property type="project" value="InterPro"/>
</dbReference>
<sequence>MESSAPPLENPKSRKTSSSSKSTKPSRHATRHAGPHNAAKNLDHAAHGTPANGRRQKRCDGVFPCKRCKDGNLICPADVRKKMVYKKPPPGYAEALEHAQFALVATVHKLYSMVRNQQRWDLGEPELNDGGRPMIHNIAQKLGYIRPNSDIDLPVPSVFPEDEPGLTKLARQLEKQQKERNGIKAMEAKIDSASYEESEHASSSKIDDSEFGTDYRKSVFGSHNNPKPMSPQSFSTGYTEFEIEPFASPVQQAPDVFQQNQASSMRTDQHWDMPTQTASSMYLAQNFFHHSGDNDMEIINQGVIEPEFGNIKPQVVECSSEAAMVIGDWTTYGVCDSEPM</sequence>
<dbReference type="EMBL" id="LFIV01000145">
    <property type="protein sequence ID" value="KZL67551.1"/>
    <property type="molecule type" value="Genomic_DNA"/>
</dbReference>
<evidence type="ECO:0000256" key="2">
    <source>
        <dbReference type="SAM" id="MobiDB-lite"/>
    </source>
</evidence>